<accession>A0A7W3WNP4</accession>
<dbReference type="EMBL" id="JABJWZ010000234">
    <property type="protein sequence ID" value="MBB1255693.1"/>
    <property type="molecule type" value="Genomic_DNA"/>
</dbReference>
<reference evidence="1" key="2">
    <citation type="journal article" name="Syst. Appl. Microbiol.">
        <title>Streptomyces alkaliterrae sp. nov., isolated from an alkaline soil, and emended descriptions of Streptomyces alkaliphilus, Streptomyces calidiresistens and Streptomyces durbertensis.</title>
        <authorList>
            <person name="Swiecimska M."/>
            <person name="Golinska P."/>
            <person name="Nouioui I."/>
            <person name="Wypij M."/>
            <person name="Rai M."/>
            <person name="Sangal V."/>
            <person name="Goodfellow M."/>
        </authorList>
    </citation>
    <scope>NUCLEOTIDE SEQUENCE</scope>
    <source>
        <strain evidence="1">OF3</strain>
        <strain evidence="2">OF8</strain>
    </source>
</reference>
<organism evidence="1 4">
    <name type="scientific">Streptomyces alkaliterrae</name>
    <dbReference type="NCBI Taxonomy" id="2213162"/>
    <lineage>
        <taxon>Bacteria</taxon>
        <taxon>Bacillati</taxon>
        <taxon>Actinomycetota</taxon>
        <taxon>Actinomycetes</taxon>
        <taxon>Kitasatosporales</taxon>
        <taxon>Streptomycetaceae</taxon>
        <taxon>Streptomyces</taxon>
    </lineage>
</organism>
<dbReference type="AlphaFoldDB" id="A0A7W3WNP4"/>
<reference evidence="3 4" key="1">
    <citation type="submission" date="2020-05" db="EMBL/GenBank/DDBJ databases">
        <title>Classification of alakaliphilic streptomycetes isolated from an alkaline soil next to Lonar Crater, India and a proposal for the recognition of Streptomyces alkaliterrae sp. nov.</title>
        <authorList>
            <person name="Golinska P."/>
        </authorList>
    </citation>
    <scope>NUCLEOTIDE SEQUENCE [LARGE SCALE GENOMIC DNA]</scope>
    <source>
        <strain evidence="4">OF3</strain>
        <strain evidence="3">OF8</strain>
    </source>
</reference>
<evidence type="ECO:0000313" key="2">
    <source>
        <dbReference type="EMBL" id="MBB1262385.1"/>
    </source>
</evidence>
<dbReference type="InterPro" id="IPR023393">
    <property type="entry name" value="START-like_dom_sf"/>
</dbReference>
<dbReference type="Gene3D" id="3.30.530.20">
    <property type="match status" value="1"/>
</dbReference>
<protein>
    <submittedName>
        <fullName evidence="1">SRPBCC domain-containing protein</fullName>
    </submittedName>
</protein>
<dbReference type="PANTHER" id="PTHR36166:SF1">
    <property type="entry name" value="SRPBCC DOMAIN-CONTAINING PROTEIN"/>
    <property type="match status" value="1"/>
</dbReference>
<dbReference type="RefSeq" id="WP_181355087.1">
    <property type="nucleotide sequence ID" value="NZ_JABJWZ010000234.1"/>
</dbReference>
<proteinExistence type="predicted"/>
<evidence type="ECO:0000313" key="4">
    <source>
        <dbReference type="Proteomes" id="UP000525686"/>
    </source>
</evidence>
<dbReference type="PANTHER" id="PTHR36166">
    <property type="entry name" value="CHROMOSOME 9, WHOLE GENOME SHOTGUN SEQUENCE"/>
    <property type="match status" value="1"/>
</dbReference>
<dbReference type="Pfam" id="PF10604">
    <property type="entry name" value="Polyketide_cyc2"/>
    <property type="match status" value="1"/>
</dbReference>
<name>A0A7W3WNP4_9ACTN</name>
<dbReference type="SUPFAM" id="SSF55961">
    <property type="entry name" value="Bet v1-like"/>
    <property type="match status" value="1"/>
</dbReference>
<evidence type="ECO:0000313" key="1">
    <source>
        <dbReference type="EMBL" id="MBB1255693.1"/>
    </source>
</evidence>
<evidence type="ECO:0000313" key="3">
    <source>
        <dbReference type="Proteomes" id="UP000517765"/>
    </source>
</evidence>
<gene>
    <name evidence="1" type="ORF">H3146_20365</name>
    <name evidence="2" type="ORF">H3147_26815</name>
</gene>
<dbReference type="CDD" id="cd07822">
    <property type="entry name" value="SRPBCC_4"/>
    <property type="match status" value="1"/>
</dbReference>
<dbReference type="InterPro" id="IPR019587">
    <property type="entry name" value="Polyketide_cyclase/dehydratase"/>
</dbReference>
<dbReference type="EMBL" id="JABJXA010000332">
    <property type="protein sequence ID" value="MBB1262385.1"/>
    <property type="molecule type" value="Genomic_DNA"/>
</dbReference>
<dbReference type="Proteomes" id="UP000517765">
    <property type="component" value="Unassembled WGS sequence"/>
</dbReference>
<dbReference type="Proteomes" id="UP000525686">
    <property type="component" value="Unassembled WGS sequence"/>
</dbReference>
<sequence length="142" mass="15816">MPTISTSIEIGAPPQRVWDVLTDFPGHQEWDPFFVRLDGTPRLGETLAVTIAPPGGKRMDFRPRVVDLDAPHRLGWLGRLLLPGVFDGHHRFELTATPDGGTLLHHTERFSGILTPFGGSMLTRTATGFETFNDALKKRCER</sequence>
<comment type="caution">
    <text evidence="1">The sequence shown here is derived from an EMBL/GenBank/DDBJ whole genome shotgun (WGS) entry which is preliminary data.</text>
</comment>